<evidence type="ECO:0000313" key="2">
    <source>
        <dbReference type="Proteomes" id="UP000182829"/>
    </source>
</evidence>
<gene>
    <name evidence="1" type="ORF">SAMN05443661_10479</name>
</gene>
<protein>
    <submittedName>
        <fullName evidence="1">Uncharacterized protein</fullName>
    </submittedName>
</protein>
<dbReference type="AlphaFoldDB" id="A0A1I3KIP4"/>
<evidence type="ECO:0000313" key="1">
    <source>
        <dbReference type="EMBL" id="SFI72317.1"/>
    </source>
</evidence>
<name>A0A1I3KIP4_9EURY</name>
<dbReference type="Proteomes" id="UP000182829">
    <property type="component" value="Unassembled WGS sequence"/>
</dbReference>
<organism evidence="1 2">
    <name type="scientific">Natronobacterium gregoryi</name>
    <dbReference type="NCBI Taxonomy" id="44930"/>
    <lineage>
        <taxon>Archaea</taxon>
        <taxon>Methanobacteriati</taxon>
        <taxon>Methanobacteriota</taxon>
        <taxon>Stenosarchaea group</taxon>
        <taxon>Halobacteria</taxon>
        <taxon>Halobacteriales</taxon>
        <taxon>Natrialbaceae</taxon>
        <taxon>Natronobacterium</taxon>
    </lineage>
</organism>
<sequence length="47" mass="5279">MGRLYSPSTPARKAEWAREMVLDVLITAASGELLVNQPKRTKLQHNT</sequence>
<proteinExistence type="predicted"/>
<dbReference type="EMBL" id="FORO01000004">
    <property type="protein sequence ID" value="SFI72317.1"/>
    <property type="molecule type" value="Genomic_DNA"/>
</dbReference>
<accession>A0A1I3KIP4</accession>
<reference evidence="1 2" key="1">
    <citation type="submission" date="2016-10" db="EMBL/GenBank/DDBJ databases">
        <authorList>
            <person name="de Groot N.N."/>
        </authorList>
    </citation>
    <scope>NUCLEOTIDE SEQUENCE [LARGE SCALE GENOMIC DNA]</scope>
    <source>
        <strain evidence="1 2">SP2</strain>
    </source>
</reference>